<name>A0A316A404_9BACT</name>
<dbReference type="InterPro" id="IPR010982">
    <property type="entry name" value="Lambda_DNA-bd_dom_sf"/>
</dbReference>
<dbReference type="Gene3D" id="1.10.260.40">
    <property type="entry name" value="lambda repressor-like DNA-binding domains"/>
    <property type="match status" value="1"/>
</dbReference>
<dbReference type="SUPFAM" id="SSF47413">
    <property type="entry name" value="lambda repressor-like DNA-binding domains"/>
    <property type="match status" value="1"/>
</dbReference>
<dbReference type="PANTHER" id="PTHR46558:SF11">
    <property type="entry name" value="HTH-TYPE TRANSCRIPTIONAL REGULATOR XRE"/>
    <property type="match status" value="1"/>
</dbReference>
<evidence type="ECO:0000259" key="2">
    <source>
        <dbReference type="PROSITE" id="PS50943"/>
    </source>
</evidence>
<dbReference type="PANTHER" id="PTHR46558">
    <property type="entry name" value="TRACRIPTIONAL REGULATORY PROTEIN-RELATED-RELATED"/>
    <property type="match status" value="1"/>
</dbReference>
<sequence length="122" mass="14438">MNIDEIIKENLIKIRKSKKLTQEDLSRFLGINRAVISYYENGERTVPVKDLEKYARFFGVDMDDLLEENKESFNYNLAFAYRASTLAESDILKIEGFKLIFEDYCRLNHLSKKHEKQTFRAC</sequence>
<dbReference type="InterPro" id="IPR001387">
    <property type="entry name" value="Cro/C1-type_HTH"/>
</dbReference>
<dbReference type="GO" id="GO:0003677">
    <property type="term" value="F:DNA binding"/>
    <property type="evidence" value="ECO:0007669"/>
    <property type="project" value="UniProtKB-KW"/>
</dbReference>
<protein>
    <submittedName>
        <fullName evidence="3">DNA-binding XRE family transcriptional regulator</fullName>
    </submittedName>
</protein>
<reference evidence="3 4" key="1">
    <citation type="submission" date="2018-03" db="EMBL/GenBank/DDBJ databases">
        <title>Genomic Encyclopedia of Archaeal and Bacterial Type Strains, Phase II (KMG-II): from individual species to whole genera.</title>
        <authorList>
            <person name="Goeker M."/>
        </authorList>
    </citation>
    <scope>NUCLEOTIDE SEQUENCE [LARGE SCALE GENOMIC DNA]</scope>
    <source>
        <strain evidence="3 4">DSM 100346</strain>
    </source>
</reference>
<organism evidence="3 4">
    <name type="scientific">Dyadobacter jejuensis</name>
    <dbReference type="NCBI Taxonomy" id="1082580"/>
    <lineage>
        <taxon>Bacteria</taxon>
        <taxon>Pseudomonadati</taxon>
        <taxon>Bacteroidota</taxon>
        <taxon>Cytophagia</taxon>
        <taxon>Cytophagales</taxon>
        <taxon>Spirosomataceae</taxon>
        <taxon>Dyadobacter</taxon>
    </lineage>
</organism>
<comment type="caution">
    <text evidence="3">The sequence shown here is derived from an EMBL/GenBank/DDBJ whole genome shotgun (WGS) entry which is preliminary data.</text>
</comment>
<dbReference type="SMART" id="SM00530">
    <property type="entry name" value="HTH_XRE"/>
    <property type="match status" value="1"/>
</dbReference>
<evidence type="ECO:0000313" key="3">
    <source>
        <dbReference type="EMBL" id="PWJ52621.1"/>
    </source>
</evidence>
<dbReference type="PROSITE" id="PS50943">
    <property type="entry name" value="HTH_CROC1"/>
    <property type="match status" value="1"/>
</dbReference>
<dbReference type="CDD" id="cd00093">
    <property type="entry name" value="HTH_XRE"/>
    <property type="match status" value="1"/>
</dbReference>
<dbReference type="AlphaFoldDB" id="A0A316A404"/>
<dbReference type="RefSeq" id="WP_109678430.1">
    <property type="nucleotide sequence ID" value="NZ_QGDT01000035.1"/>
</dbReference>
<accession>A0A316A404</accession>
<dbReference type="OrthoDB" id="1029660at2"/>
<dbReference type="Pfam" id="PF01381">
    <property type="entry name" value="HTH_3"/>
    <property type="match status" value="1"/>
</dbReference>
<keyword evidence="4" id="KW-1185">Reference proteome</keyword>
<feature type="domain" description="HTH cro/C1-type" evidence="2">
    <location>
        <begin position="11"/>
        <end position="65"/>
    </location>
</feature>
<keyword evidence="1 3" id="KW-0238">DNA-binding</keyword>
<gene>
    <name evidence="3" type="ORF">CLV98_1352</name>
</gene>
<evidence type="ECO:0000256" key="1">
    <source>
        <dbReference type="ARBA" id="ARBA00023125"/>
    </source>
</evidence>
<evidence type="ECO:0000313" key="4">
    <source>
        <dbReference type="Proteomes" id="UP000245880"/>
    </source>
</evidence>
<dbReference type="Proteomes" id="UP000245880">
    <property type="component" value="Unassembled WGS sequence"/>
</dbReference>
<dbReference type="EMBL" id="QGDT01000035">
    <property type="protein sequence ID" value="PWJ52621.1"/>
    <property type="molecule type" value="Genomic_DNA"/>
</dbReference>
<proteinExistence type="predicted"/>